<sequence length="275" mass="32429">MEKIINLKEFVNNISVQWFVNFFMKKINLIKNNFLDENNGETIGFKPNINVANFYLTTIKEELDNIKDYNTMQKFLKKHNFYKLKNDDLKMFSDQASSEIMETLDKDGKNLEEKLTELIIKMQINNISKNLSNSISIFKILLKKLGEETLINEIDFDDVTYLINNSYNESLERFKNWSLQNSKQSINYQEELKILDSDVDFDKKREASEIIEHYFNSIISNDIDDNEINDFSSVTDINKSKIVVFNKGIMSCEELCSKINLISYLFKNENNLFKR</sequence>
<dbReference type="OrthoDB" id="388956at2"/>
<dbReference type="EMBL" id="CP012357">
    <property type="protein sequence ID" value="AKX34152.1"/>
    <property type="molecule type" value="Genomic_DNA"/>
</dbReference>
<proteinExistence type="predicted"/>
<evidence type="ECO:0000313" key="2">
    <source>
        <dbReference type="Proteomes" id="UP000067476"/>
    </source>
</evidence>
<name>A0A0K1W224_9MOLU</name>
<dbReference type="KEGG" id="sll:SLITO_v1c05010"/>
<dbReference type="AlphaFoldDB" id="A0A0K1W224"/>
<dbReference type="Proteomes" id="UP000067476">
    <property type="component" value="Chromosome"/>
</dbReference>
<dbReference type="RefSeq" id="WP_075058242.1">
    <property type="nucleotide sequence ID" value="NZ_CP012357.1"/>
</dbReference>
<evidence type="ECO:0000313" key="1">
    <source>
        <dbReference type="EMBL" id="AKX34152.1"/>
    </source>
</evidence>
<protein>
    <submittedName>
        <fullName evidence="1">Uncharacterized protein</fullName>
    </submittedName>
</protein>
<reference evidence="1 2" key="1">
    <citation type="journal article" date="2015" name="Genome Announc.">
        <title>Complete Genome Sequence of Spiroplasma litorale TN-1T (DSM 21781), a Bacterium Isolated from a Green-Eyed Horsefly (Tabanus nigrovittatus).</title>
        <authorList>
            <person name="Lo W.S."/>
            <person name="Lai Y.C."/>
            <person name="Lien Y.W."/>
            <person name="Wang T.H."/>
            <person name="Kuo C.H."/>
        </authorList>
    </citation>
    <scope>NUCLEOTIDE SEQUENCE [LARGE SCALE GENOMIC DNA]</scope>
    <source>
        <strain evidence="1 2">TN-1</strain>
    </source>
</reference>
<gene>
    <name evidence="1" type="ORF">SLITO_v1c05010</name>
</gene>
<organism evidence="1 2">
    <name type="scientific">Spiroplasma litorale</name>
    <dbReference type="NCBI Taxonomy" id="216942"/>
    <lineage>
        <taxon>Bacteria</taxon>
        <taxon>Bacillati</taxon>
        <taxon>Mycoplasmatota</taxon>
        <taxon>Mollicutes</taxon>
        <taxon>Entomoplasmatales</taxon>
        <taxon>Spiroplasmataceae</taxon>
        <taxon>Spiroplasma</taxon>
    </lineage>
</organism>
<dbReference type="PATRIC" id="fig|216942.3.peg.504"/>
<keyword evidence="2" id="KW-1185">Reference proteome</keyword>
<accession>A0A0K1W224</accession>